<evidence type="ECO:0000313" key="4">
    <source>
        <dbReference type="EMBL" id="KAJ3579900.1"/>
    </source>
</evidence>
<dbReference type="InterPro" id="IPR002347">
    <property type="entry name" value="SDR_fam"/>
</dbReference>
<dbReference type="PRINTS" id="PR00081">
    <property type="entry name" value="GDHRDH"/>
</dbReference>
<dbReference type="Gene3D" id="3.40.50.720">
    <property type="entry name" value="NAD(P)-binding Rossmann-like Domain"/>
    <property type="match status" value="1"/>
</dbReference>
<dbReference type="PANTHER" id="PTHR43618:SF13">
    <property type="entry name" value="CHAIN DEHYDROGENASE, PUTATIVE (AFU_ORTHOLOGUE AFUA_1G17650)-RELATED"/>
    <property type="match status" value="1"/>
</dbReference>
<keyword evidence="3" id="KW-0560">Oxidoreductase</keyword>
<dbReference type="Pfam" id="PF13561">
    <property type="entry name" value="adh_short_C2"/>
    <property type="match status" value="1"/>
</dbReference>
<evidence type="ECO:0000313" key="5">
    <source>
        <dbReference type="Proteomes" id="UP001148614"/>
    </source>
</evidence>
<keyword evidence="2" id="KW-0521">NADP</keyword>
<organism evidence="4 5">
    <name type="scientific">Xylaria arbuscula</name>
    <dbReference type="NCBI Taxonomy" id="114810"/>
    <lineage>
        <taxon>Eukaryota</taxon>
        <taxon>Fungi</taxon>
        <taxon>Dikarya</taxon>
        <taxon>Ascomycota</taxon>
        <taxon>Pezizomycotina</taxon>
        <taxon>Sordariomycetes</taxon>
        <taxon>Xylariomycetidae</taxon>
        <taxon>Xylariales</taxon>
        <taxon>Xylariaceae</taxon>
        <taxon>Xylaria</taxon>
    </lineage>
</organism>
<evidence type="ECO:0000256" key="1">
    <source>
        <dbReference type="ARBA" id="ARBA00006484"/>
    </source>
</evidence>
<dbReference type="GO" id="GO:0016491">
    <property type="term" value="F:oxidoreductase activity"/>
    <property type="evidence" value="ECO:0007669"/>
    <property type="project" value="UniProtKB-KW"/>
</dbReference>
<accession>A0A9W8NMU4</accession>
<dbReference type="InterPro" id="IPR036291">
    <property type="entry name" value="NAD(P)-bd_dom_sf"/>
</dbReference>
<dbReference type="InterPro" id="IPR052178">
    <property type="entry name" value="Sec_Metab_Biosynth_SDR"/>
</dbReference>
<protein>
    <submittedName>
        <fullName evidence="4">Uncharacterized protein</fullName>
    </submittedName>
</protein>
<dbReference type="CDD" id="cd05233">
    <property type="entry name" value="SDR_c"/>
    <property type="match status" value="1"/>
</dbReference>
<evidence type="ECO:0000256" key="2">
    <source>
        <dbReference type="ARBA" id="ARBA00022857"/>
    </source>
</evidence>
<name>A0A9W8NMU4_9PEZI</name>
<dbReference type="Proteomes" id="UP001148614">
    <property type="component" value="Unassembled WGS sequence"/>
</dbReference>
<comment type="caution">
    <text evidence="4">The sequence shown here is derived from an EMBL/GenBank/DDBJ whole genome shotgun (WGS) entry which is preliminary data.</text>
</comment>
<dbReference type="Pfam" id="PF00106">
    <property type="entry name" value="adh_short"/>
    <property type="match status" value="1"/>
</dbReference>
<dbReference type="EMBL" id="JANPWZ010000047">
    <property type="protein sequence ID" value="KAJ3579900.1"/>
    <property type="molecule type" value="Genomic_DNA"/>
</dbReference>
<evidence type="ECO:0000256" key="3">
    <source>
        <dbReference type="ARBA" id="ARBA00023002"/>
    </source>
</evidence>
<dbReference type="AlphaFoldDB" id="A0A9W8NMU4"/>
<sequence length="282" mass="30602">MASTHANPPVALVTAGSAGLGAAASRLFAQNGYRVAVNYSNNTERAQQLFDELPGLSSLPGDAANNFALIKADLGSREEINRLIQETVERLGRLDVLFSNGGWTRFRGLASIDDNCHEEEWDRAFNMNVKSHLWLMQTAKKHLDETEGAFYNHGFVGGCLSQRQLVGMQLHEGSNPTPDAPPPSHALHGSRAYSVTKAAQLHLAKALAVMAAPNIRVNSVSPGLLITDWAGIYTDEQKEAHRQGTKLKRIVTVEDVAEQVLTFARSKSTTGVNIVMDAGFNL</sequence>
<comment type="similarity">
    <text evidence="1">Belongs to the short-chain dehydrogenases/reductases (SDR) family.</text>
</comment>
<dbReference type="VEuPathDB" id="FungiDB:F4678DRAFT_370212"/>
<gene>
    <name evidence="4" type="ORF">NPX13_g662</name>
</gene>
<proteinExistence type="inferred from homology"/>
<reference evidence="4" key="1">
    <citation type="submission" date="2022-07" db="EMBL/GenBank/DDBJ databases">
        <title>Genome Sequence of Xylaria arbuscula.</title>
        <authorList>
            <person name="Buettner E."/>
        </authorList>
    </citation>
    <scope>NUCLEOTIDE SEQUENCE</scope>
    <source>
        <strain evidence="4">VT107</strain>
    </source>
</reference>
<keyword evidence="5" id="KW-1185">Reference proteome</keyword>
<dbReference type="PANTHER" id="PTHR43618">
    <property type="entry name" value="7-ALPHA-HYDROXYSTEROID DEHYDROGENASE"/>
    <property type="match status" value="1"/>
</dbReference>
<dbReference type="SUPFAM" id="SSF51735">
    <property type="entry name" value="NAD(P)-binding Rossmann-fold domains"/>
    <property type="match status" value="1"/>
</dbReference>